<protein>
    <recommendedName>
        <fullName evidence="4">DUF4091 domain-containing protein</fullName>
    </recommendedName>
</protein>
<dbReference type="EMBL" id="VCIW01000009">
    <property type="protein sequence ID" value="TLS51499.1"/>
    <property type="molecule type" value="Genomic_DNA"/>
</dbReference>
<sequence length="683" mass="76451">MLKRRLLIFACIFGIAIAAVSPAAANKAAATEGNASLPQTITRLQQLAETTSRPQLKSFIEDALADSGAADAERKLAYALKVATDVEGSELWTNSPFVVYEVPALSPEKRLPDSLPSDGAVSDSLRVVSAQDEYEASSFVLAPLRDASSVSFHVGDLQGEGGTIPASAVDMHVVKTWYQGGTAWQSYFYDATKDVLTPELLLHDESLILVDHAQKKNFLRVDYPTGSQYVDVFTKPAKKFDHLAEPVADSPTLLPIALKQGESKQMWVTTKVPAGTPEGIYTGTIGITADGVPAGELELKIRVLPFELPDPKTYYNLDKDFYVMLYHESRVKEYMDASGGNSALVDEKLLNTYRNMAEHNAVNIPGPIYRTSEPQHFIRQIELMRQAGLDLDPLFGVAPAFAPYHFFNEYNSYVAAKAAYEANPTETNRLKMEQHYNNWRTGIETHKTELAGIYDAVTDIVGHSNLYFDGWDEAGWSLLQWQQEMWKYAKEELGVNLFATGHDSHLDLEVKQDFLNWVGDPTREKAAAWHAFGEEKRITNYAYPHTGPENPDLMRQRHGMWLYKANYDATYNYIYYENFLNTWNDEIDGTFRALNLVYPTKTDIIDTLAWEGFREGIDDIRYATKLKQLAAEAAASGDPERAAAANKALTWLEATDERSTNADLIRLEMIHHITKLIDLADAE</sequence>
<dbReference type="OrthoDB" id="9799174at2"/>
<keyword evidence="3" id="KW-1185">Reference proteome</keyword>
<accession>A0A5R9G8U9</accession>
<keyword evidence="1" id="KW-0732">Signal</keyword>
<proteinExistence type="predicted"/>
<comment type="caution">
    <text evidence="2">The sequence shown here is derived from an EMBL/GenBank/DDBJ whole genome shotgun (WGS) entry which is preliminary data.</text>
</comment>
<feature type="signal peptide" evidence="1">
    <location>
        <begin position="1"/>
        <end position="18"/>
    </location>
</feature>
<dbReference type="RefSeq" id="WP_138195111.1">
    <property type="nucleotide sequence ID" value="NZ_VCIW01000009.1"/>
</dbReference>
<feature type="chain" id="PRO_5038362504" description="DUF4091 domain-containing protein" evidence="1">
    <location>
        <begin position="19"/>
        <end position="683"/>
    </location>
</feature>
<evidence type="ECO:0000256" key="1">
    <source>
        <dbReference type="SAM" id="SignalP"/>
    </source>
</evidence>
<dbReference type="AlphaFoldDB" id="A0A5R9G8U9"/>
<reference evidence="2 3" key="1">
    <citation type="submission" date="2019-05" db="EMBL/GenBank/DDBJ databases">
        <authorList>
            <person name="Narsing Rao M.P."/>
            <person name="Li W.J."/>
        </authorList>
    </citation>
    <scope>NUCLEOTIDE SEQUENCE [LARGE SCALE GENOMIC DNA]</scope>
    <source>
        <strain evidence="2 3">SYSU_K30003</strain>
    </source>
</reference>
<evidence type="ECO:0008006" key="4">
    <source>
        <dbReference type="Google" id="ProtNLM"/>
    </source>
</evidence>
<evidence type="ECO:0000313" key="2">
    <source>
        <dbReference type="EMBL" id="TLS51499.1"/>
    </source>
</evidence>
<organism evidence="2 3">
    <name type="scientific">Paenibacillus antri</name>
    <dbReference type="NCBI Taxonomy" id="2582848"/>
    <lineage>
        <taxon>Bacteria</taxon>
        <taxon>Bacillati</taxon>
        <taxon>Bacillota</taxon>
        <taxon>Bacilli</taxon>
        <taxon>Bacillales</taxon>
        <taxon>Paenibacillaceae</taxon>
        <taxon>Paenibacillus</taxon>
    </lineage>
</organism>
<gene>
    <name evidence="2" type="ORF">FE782_15430</name>
</gene>
<dbReference type="Proteomes" id="UP000309676">
    <property type="component" value="Unassembled WGS sequence"/>
</dbReference>
<name>A0A5R9G8U9_9BACL</name>
<evidence type="ECO:0000313" key="3">
    <source>
        <dbReference type="Proteomes" id="UP000309676"/>
    </source>
</evidence>